<dbReference type="OrthoDB" id="9803256at2"/>
<dbReference type="InterPro" id="IPR001761">
    <property type="entry name" value="Peripla_BP/Lac1_sug-bd_dom"/>
</dbReference>
<evidence type="ECO:0000256" key="3">
    <source>
        <dbReference type="ARBA" id="ARBA00023163"/>
    </source>
</evidence>
<evidence type="ECO:0000313" key="6">
    <source>
        <dbReference type="Proteomes" id="UP000289775"/>
    </source>
</evidence>
<dbReference type="EMBL" id="JUIW01000002">
    <property type="protein sequence ID" value="RYJ44948.1"/>
    <property type="molecule type" value="Genomic_DNA"/>
</dbReference>
<dbReference type="Pfam" id="PF00532">
    <property type="entry name" value="Peripla_BP_1"/>
    <property type="match status" value="1"/>
</dbReference>
<keyword evidence="1" id="KW-0805">Transcription regulation</keyword>
<dbReference type="Proteomes" id="UP000289775">
    <property type="component" value="Unassembled WGS sequence"/>
</dbReference>
<accession>A0A444WGF3</accession>
<protein>
    <submittedName>
        <fullName evidence="5">Transcriptional regulator</fullName>
    </submittedName>
</protein>
<organism evidence="5 6">
    <name type="scientific">Flavobacterium beibuense</name>
    <dbReference type="NCBI Taxonomy" id="657326"/>
    <lineage>
        <taxon>Bacteria</taxon>
        <taxon>Pseudomonadati</taxon>
        <taxon>Bacteroidota</taxon>
        <taxon>Flavobacteriia</taxon>
        <taxon>Flavobacteriales</taxon>
        <taxon>Flavobacteriaceae</taxon>
        <taxon>Flavobacterium</taxon>
    </lineage>
</organism>
<dbReference type="GO" id="GO:0003700">
    <property type="term" value="F:DNA-binding transcription factor activity"/>
    <property type="evidence" value="ECO:0007669"/>
    <property type="project" value="TreeGrafter"/>
</dbReference>
<dbReference type="SMART" id="SM00354">
    <property type="entry name" value="HTH_LACI"/>
    <property type="match status" value="1"/>
</dbReference>
<dbReference type="PANTHER" id="PTHR30146">
    <property type="entry name" value="LACI-RELATED TRANSCRIPTIONAL REPRESSOR"/>
    <property type="match status" value="1"/>
</dbReference>
<evidence type="ECO:0000259" key="4">
    <source>
        <dbReference type="PROSITE" id="PS50932"/>
    </source>
</evidence>
<dbReference type="AlphaFoldDB" id="A0A444WGF3"/>
<keyword evidence="3" id="KW-0804">Transcription</keyword>
<proteinExistence type="predicted"/>
<dbReference type="SUPFAM" id="SSF53822">
    <property type="entry name" value="Periplasmic binding protein-like I"/>
    <property type="match status" value="1"/>
</dbReference>
<keyword evidence="2" id="KW-0238">DNA-binding</keyword>
<dbReference type="GO" id="GO:0000976">
    <property type="term" value="F:transcription cis-regulatory region binding"/>
    <property type="evidence" value="ECO:0007669"/>
    <property type="project" value="TreeGrafter"/>
</dbReference>
<comment type="caution">
    <text evidence="5">The sequence shown here is derived from an EMBL/GenBank/DDBJ whole genome shotgun (WGS) entry which is preliminary data.</text>
</comment>
<feature type="domain" description="HTH lacI-type" evidence="4">
    <location>
        <begin position="6"/>
        <end position="63"/>
    </location>
</feature>
<dbReference type="InterPro" id="IPR028082">
    <property type="entry name" value="Peripla_BP_I"/>
</dbReference>
<dbReference type="InterPro" id="IPR010982">
    <property type="entry name" value="Lambda_DNA-bd_dom_sf"/>
</dbReference>
<name>A0A444WGF3_9FLAO</name>
<dbReference type="SUPFAM" id="SSF47413">
    <property type="entry name" value="lambda repressor-like DNA-binding domains"/>
    <property type="match status" value="1"/>
</dbReference>
<dbReference type="RefSeq" id="WP_129749755.1">
    <property type="nucleotide sequence ID" value="NZ_JUIW01000002.1"/>
</dbReference>
<dbReference type="Gene3D" id="1.10.260.40">
    <property type="entry name" value="lambda repressor-like DNA-binding domains"/>
    <property type="match status" value="1"/>
</dbReference>
<evidence type="ECO:0000256" key="1">
    <source>
        <dbReference type="ARBA" id="ARBA00023015"/>
    </source>
</evidence>
<evidence type="ECO:0000313" key="5">
    <source>
        <dbReference type="EMBL" id="RYJ44948.1"/>
    </source>
</evidence>
<dbReference type="PANTHER" id="PTHR30146:SF109">
    <property type="entry name" value="HTH-TYPE TRANSCRIPTIONAL REGULATOR GALS"/>
    <property type="match status" value="1"/>
</dbReference>
<dbReference type="Gene3D" id="3.40.50.2300">
    <property type="match status" value="2"/>
</dbReference>
<keyword evidence="6" id="KW-1185">Reference proteome</keyword>
<dbReference type="PROSITE" id="PS50932">
    <property type="entry name" value="HTH_LACI_2"/>
    <property type="match status" value="1"/>
</dbReference>
<dbReference type="InterPro" id="IPR000843">
    <property type="entry name" value="HTH_LacI"/>
</dbReference>
<gene>
    <name evidence="5" type="ORF">NU09_0582</name>
</gene>
<evidence type="ECO:0000256" key="2">
    <source>
        <dbReference type="ARBA" id="ARBA00023125"/>
    </source>
</evidence>
<reference evidence="5 6" key="1">
    <citation type="submission" date="2014-12" db="EMBL/GenBank/DDBJ databases">
        <title>Genome sequence of Flavobacterium beibuense RSKm HC5.</title>
        <authorList>
            <person name="Kim J.F."/>
            <person name="Song J.Y."/>
            <person name="Kwak M.-J."/>
            <person name="Lee S.-W."/>
        </authorList>
    </citation>
    <scope>NUCLEOTIDE SEQUENCE [LARGE SCALE GENOMIC DNA]</scope>
    <source>
        <strain evidence="5 6">RSKm HC5</strain>
    </source>
</reference>
<sequence>MKKKQVSIKSIATALNISVTTVSFVLNGKAEEKHISKEMTQKVLDYVKKTNYRPNQIAQSLRTGKSKILVFMVEDISNNFFSKLARIIEDMAYEKGYKVIFCSNENDDNKSEELIRLFNFRMVDGFIIVPSPGMQGVIEQLIEENIPVVLLDRYFSDLNSNIVIVNNDEAAYNATEHLIKNQYRKIGFITTDTSQTQMLDRLNGYKRAISDNGLVSSILSIPYNESSTQISRDLIYSFVADNPELDSLFFSTNYLALRGLESLKSDCDALKKNFGVVTFDDNEFFSICNPTITAVAQPLYEIGEELMKIMLNLLKKIDDKPQKIILNTELKIRESSKPKQLF</sequence>
<dbReference type="Pfam" id="PF00356">
    <property type="entry name" value="LacI"/>
    <property type="match status" value="1"/>
</dbReference>
<dbReference type="CDD" id="cd01392">
    <property type="entry name" value="HTH_LacI"/>
    <property type="match status" value="1"/>
</dbReference>